<sequence>MAKKVSFSTSFQLVFLRCLAQSTSISRKVLTDDQKDNKHIRVHRYYDQPLKTKSCAGISFFYS</sequence>
<dbReference type="AlphaFoldDB" id="A0ABD3TSZ6"/>
<evidence type="ECO:0000313" key="3">
    <source>
        <dbReference type="Proteomes" id="UP001634393"/>
    </source>
</evidence>
<feature type="chain" id="PRO_5044772179" description="Secreted protein" evidence="1">
    <location>
        <begin position="21"/>
        <end position="63"/>
    </location>
</feature>
<organism evidence="2 3">
    <name type="scientific">Penstemon smallii</name>
    <dbReference type="NCBI Taxonomy" id="265156"/>
    <lineage>
        <taxon>Eukaryota</taxon>
        <taxon>Viridiplantae</taxon>
        <taxon>Streptophyta</taxon>
        <taxon>Embryophyta</taxon>
        <taxon>Tracheophyta</taxon>
        <taxon>Spermatophyta</taxon>
        <taxon>Magnoliopsida</taxon>
        <taxon>eudicotyledons</taxon>
        <taxon>Gunneridae</taxon>
        <taxon>Pentapetalae</taxon>
        <taxon>asterids</taxon>
        <taxon>lamiids</taxon>
        <taxon>Lamiales</taxon>
        <taxon>Plantaginaceae</taxon>
        <taxon>Cheloneae</taxon>
        <taxon>Penstemon</taxon>
    </lineage>
</organism>
<dbReference type="EMBL" id="JBJXBP010000003">
    <property type="protein sequence ID" value="KAL3839543.1"/>
    <property type="molecule type" value="Genomic_DNA"/>
</dbReference>
<comment type="caution">
    <text evidence="2">The sequence shown here is derived from an EMBL/GenBank/DDBJ whole genome shotgun (WGS) entry which is preliminary data.</text>
</comment>
<accession>A0ABD3TSZ6</accession>
<keyword evidence="3" id="KW-1185">Reference proteome</keyword>
<proteinExistence type="predicted"/>
<evidence type="ECO:0000313" key="2">
    <source>
        <dbReference type="EMBL" id="KAL3839543.1"/>
    </source>
</evidence>
<evidence type="ECO:0008006" key="4">
    <source>
        <dbReference type="Google" id="ProtNLM"/>
    </source>
</evidence>
<feature type="signal peptide" evidence="1">
    <location>
        <begin position="1"/>
        <end position="20"/>
    </location>
</feature>
<gene>
    <name evidence="2" type="ORF">ACJIZ3_024134</name>
</gene>
<name>A0ABD3TSZ6_9LAMI</name>
<evidence type="ECO:0000256" key="1">
    <source>
        <dbReference type="SAM" id="SignalP"/>
    </source>
</evidence>
<protein>
    <recommendedName>
        <fullName evidence="4">Secreted protein</fullName>
    </recommendedName>
</protein>
<keyword evidence="1" id="KW-0732">Signal</keyword>
<reference evidence="2 3" key="1">
    <citation type="submission" date="2024-12" db="EMBL/GenBank/DDBJ databases">
        <title>The unique morphological basis and parallel evolutionary history of personate flowers in Penstemon.</title>
        <authorList>
            <person name="Depatie T.H."/>
            <person name="Wessinger C.A."/>
        </authorList>
    </citation>
    <scope>NUCLEOTIDE SEQUENCE [LARGE SCALE GENOMIC DNA]</scope>
    <source>
        <strain evidence="2">WTNN_2</strain>
        <tissue evidence="2">Leaf</tissue>
    </source>
</reference>
<dbReference type="Proteomes" id="UP001634393">
    <property type="component" value="Unassembled WGS sequence"/>
</dbReference>